<evidence type="ECO:0000259" key="2">
    <source>
        <dbReference type="Pfam" id="PF14400"/>
    </source>
</evidence>
<keyword evidence="1" id="KW-1133">Transmembrane helix</keyword>
<keyword evidence="1" id="KW-0472">Membrane</keyword>
<dbReference type="RefSeq" id="WP_305171129.1">
    <property type="nucleotide sequence ID" value="NZ_JAUUUU010000007.1"/>
</dbReference>
<keyword evidence="1" id="KW-0812">Transmembrane</keyword>
<evidence type="ECO:0000313" key="4">
    <source>
        <dbReference type="EMBL" id="MDP1521465.1"/>
    </source>
</evidence>
<feature type="transmembrane region" description="Helical" evidence="1">
    <location>
        <begin position="6"/>
        <end position="24"/>
    </location>
</feature>
<proteinExistence type="predicted"/>
<dbReference type="InterPro" id="IPR025838">
    <property type="entry name" value="Transglut_i_TM"/>
</dbReference>
<protein>
    <submittedName>
        <fullName evidence="4">Inactive transglutaminase family protein</fullName>
    </submittedName>
</protein>
<dbReference type="Pfam" id="PF14402">
    <property type="entry name" value="7TM_transglut"/>
    <property type="match status" value="1"/>
</dbReference>
<evidence type="ECO:0000313" key="5">
    <source>
        <dbReference type="Proteomes" id="UP001178354"/>
    </source>
</evidence>
<feature type="domain" description="7 transmembrane helices usually fused to an inactive transglutaminase" evidence="3">
    <location>
        <begin position="259"/>
        <end position="503"/>
    </location>
</feature>
<feature type="transmembrane region" description="Helical" evidence="1">
    <location>
        <begin position="448"/>
        <end position="469"/>
    </location>
</feature>
<organism evidence="4 5">
    <name type="scientific">Porticoccus litoralis</name>
    <dbReference type="NCBI Taxonomy" id="434086"/>
    <lineage>
        <taxon>Bacteria</taxon>
        <taxon>Pseudomonadati</taxon>
        <taxon>Pseudomonadota</taxon>
        <taxon>Gammaproteobacteria</taxon>
        <taxon>Cellvibrionales</taxon>
        <taxon>Porticoccaceae</taxon>
        <taxon>Porticoccus</taxon>
    </lineage>
</organism>
<dbReference type="AlphaFoldDB" id="A0AAW8BA15"/>
<sequence>MSSRMQITLVAGILIAIGLGLTLYKRFELGFPLLPGERQDVWTLESKITFSPTAGPVEISMALPEQRAGWILLDEHYASSGFGFSIERAADGSRQAKWTRQSLDRPTTLYYKLQTYRADEFGLGASPVPDIVLPELADDRRAAMTRVVANLRERSSGPVSFTSLLLQQLVNDNMDQDAAFLFADYEAGRFGVIMDVLAFAGIPAQRVKGVFLEDGRRRQQMSTLVEVFDGGRWYLFNPRTAQPGLPDNFFVWERGERFILDVIGGKSSQLEFALVKNTLPVKTVLSMEQESSDKLMLDFSIYALPVEQQGMFKGLLLIPVGALVVVIMRVLVGIRTSGTFMPILIALAFIQTTLLTGLFIFLLVVGAGLWIRSYLSHLNLLLVARITAVVILVILLMAALSIVSYKLGYNQALTVTFLPTIILSWTIERMSILWEEEGPREVLIQGGGSLLAAVLAYLVMTVELIEHLTFNFPELMIALLGVVLLLGKYTGYRLTELYRFRYLRKDWQ</sequence>
<name>A0AAW8BA15_9GAMM</name>
<dbReference type="InterPro" id="IPR025840">
    <property type="entry name" value="7TM_transglut"/>
</dbReference>
<gene>
    <name evidence="4" type="ORF">Q8A57_10840</name>
</gene>
<accession>A0AAW8BA15</accession>
<feature type="transmembrane region" description="Helical" evidence="1">
    <location>
        <begin position="340"/>
        <end position="370"/>
    </location>
</feature>
<feature type="transmembrane region" description="Helical" evidence="1">
    <location>
        <begin position="314"/>
        <end position="334"/>
    </location>
</feature>
<keyword evidence="5" id="KW-1185">Reference proteome</keyword>
<feature type="domain" description="Inactive transglutaminase fused to 7 transmembrane helices" evidence="2">
    <location>
        <begin position="24"/>
        <end position="184"/>
    </location>
</feature>
<evidence type="ECO:0000256" key="1">
    <source>
        <dbReference type="SAM" id="Phobius"/>
    </source>
</evidence>
<dbReference type="Proteomes" id="UP001178354">
    <property type="component" value="Unassembled WGS sequence"/>
</dbReference>
<reference evidence="4" key="1">
    <citation type="journal article" date="2010" name="Int. J. Syst. Evol. Microbiol.">
        <title>Porticoccus litoralis gen. nov., sp. nov., a gammaproteobacterium isolated from the Yellow Sea.</title>
        <authorList>
            <person name="Oh H.M."/>
            <person name="Kim H."/>
            <person name="Kim K.M."/>
            <person name="Min G.S."/>
            <person name="Cho J.C."/>
        </authorList>
    </citation>
    <scope>NUCLEOTIDE SEQUENCE</scope>
    <source>
        <strain evidence="4">DSM 25064</strain>
    </source>
</reference>
<feature type="transmembrane region" description="Helical" evidence="1">
    <location>
        <begin position="475"/>
        <end position="495"/>
    </location>
</feature>
<dbReference type="EMBL" id="JAUUUU010000007">
    <property type="protein sequence ID" value="MDP1521465.1"/>
    <property type="molecule type" value="Genomic_DNA"/>
</dbReference>
<evidence type="ECO:0000259" key="3">
    <source>
        <dbReference type="Pfam" id="PF14402"/>
    </source>
</evidence>
<dbReference type="Pfam" id="PF14400">
    <property type="entry name" value="Transglut_i_TM"/>
    <property type="match status" value="1"/>
</dbReference>
<feature type="transmembrane region" description="Helical" evidence="1">
    <location>
        <begin position="382"/>
        <end position="403"/>
    </location>
</feature>
<reference evidence="4" key="2">
    <citation type="submission" date="2023-08" db="EMBL/GenBank/DDBJ databases">
        <authorList>
            <person name="Luo J."/>
        </authorList>
    </citation>
    <scope>NUCLEOTIDE SEQUENCE</scope>
    <source>
        <strain evidence="4">DSM 25064</strain>
    </source>
</reference>
<comment type="caution">
    <text evidence="4">The sequence shown here is derived from an EMBL/GenBank/DDBJ whole genome shotgun (WGS) entry which is preliminary data.</text>
</comment>